<accession>A0ACB7F9P8</accession>
<dbReference type="Proteomes" id="UP000805704">
    <property type="component" value="Chromosome 15"/>
</dbReference>
<comment type="caution">
    <text evidence="1">The sequence shown here is derived from an EMBL/GenBank/DDBJ whole genome shotgun (WGS) entry which is preliminary data.</text>
</comment>
<organism evidence="1 2">
    <name type="scientific">Nibea albiflora</name>
    <name type="common">Yellow drum</name>
    <name type="synonym">Corvina albiflora</name>
    <dbReference type="NCBI Taxonomy" id="240163"/>
    <lineage>
        <taxon>Eukaryota</taxon>
        <taxon>Metazoa</taxon>
        <taxon>Chordata</taxon>
        <taxon>Craniata</taxon>
        <taxon>Vertebrata</taxon>
        <taxon>Euteleostomi</taxon>
        <taxon>Actinopterygii</taxon>
        <taxon>Neopterygii</taxon>
        <taxon>Teleostei</taxon>
        <taxon>Neoteleostei</taxon>
        <taxon>Acanthomorphata</taxon>
        <taxon>Eupercaria</taxon>
        <taxon>Sciaenidae</taxon>
        <taxon>Nibea</taxon>
    </lineage>
</organism>
<keyword evidence="2" id="KW-1185">Reference proteome</keyword>
<gene>
    <name evidence="1" type="ORF">GBF38_010210</name>
</gene>
<dbReference type="EMBL" id="CM024803">
    <property type="protein sequence ID" value="KAG8010909.1"/>
    <property type="molecule type" value="Genomic_DNA"/>
</dbReference>
<proteinExistence type="predicted"/>
<sequence length="99" mass="10810">MERSLAPDQDRRHNVPSSSQPPNKAVPRRKPRGIAELKSSGSGAKLPRYKEGPELQGESGHRKAQGSGADRAKAPRRPDGGRRPDGLREDRGGLLARQR</sequence>
<name>A0ACB7F9P8_NIBAL</name>
<reference evidence="1" key="1">
    <citation type="submission" date="2020-04" db="EMBL/GenBank/DDBJ databases">
        <title>A chromosome-scale assembly and high-density genetic map of the yellow drum (Nibea albiflora) genome.</title>
        <authorList>
            <person name="Xu D."/>
            <person name="Zhang W."/>
            <person name="Chen R."/>
            <person name="Tan P."/>
            <person name="Wang L."/>
            <person name="Song H."/>
            <person name="Tian L."/>
            <person name="Zhu Q."/>
            <person name="Wang B."/>
        </authorList>
    </citation>
    <scope>NUCLEOTIDE SEQUENCE</scope>
    <source>
        <strain evidence="1">ZJHYS-2018</strain>
    </source>
</reference>
<evidence type="ECO:0000313" key="1">
    <source>
        <dbReference type="EMBL" id="KAG8010909.1"/>
    </source>
</evidence>
<protein>
    <submittedName>
        <fullName evidence="1">Uncharacterized protein</fullName>
    </submittedName>
</protein>
<evidence type="ECO:0000313" key="2">
    <source>
        <dbReference type="Proteomes" id="UP000805704"/>
    </source>
</evidence>